<dbReference type="AlphaFoldDB" id="A0AAV2J9P0"/>
<gene>
    <name evidence="1" type="ORF">KC01_LOCUS3924</name>
</gene>
<reference evidence="1 2" key="1">
    <citation type="submission" date="2024-04" db="EMBL/GenBank/DDBJ databases">
        <authorList>
            <person name="Waldvogel A.-M."/>
            <person name="Schoenle A."/>
        </authorList>
    </citation>
    <scope>NUCLEOTIDE SEQUENCE [LARGE SCALE GENOMIC DNA]</scope>
</reference>
<organism evidence="1 2">
    <name type="scientific">Knipowitschia caucasica</name>
    <name type="common">Caucasian dwarf goby</name>
    <name type="synonym">Pomatoschistus caucasicus</name>
    <dbReference type="NCBI Taxonomy" id="637954"/>
    <lineage>
        <taxon>Eukaryota</taxon>
        <taxon>Metazoa</taxon>
        <taxon>Chordata</taxon>
        <taxon>Craniata</taxon>
        <taxon>Vertebrata</taxon>
        <taxon>Euteleostomi</taxon>
        <taxon>Actinopterygii</taxon>
        <taxon>Neopterygii</taxon>
        <taxon>Teleostei</taxon>
        <taxon>Neoteleostei</taxon>
        <taxon>Acanthomorphata</taxon>
        <taxon>Gobiaria</taxon>
        <taxon>Gobiiformes</taxon>
        <taxon>Gobioidei</taxon>
        <taxon>Gobiidae</taxon>
        <taxon>Gobiinae</taxon>
        <taxon>Knipowitschia</taxon>
    </lineage>
</organism>
<protein>
    <submittedName>
        <fullName evidence="1">Uncharacterized protein</fullName>
    </submittedName>
</protein>
<keyword evidence="2" id="KW-1185">Reference proteome</keyword>
<evidence type="ECO:0000313" key="2">
    <source>
        <dbReference type="Proteomes" id="UP001497482"/>
    </source>
</evidence>
<sequence length="82" mass="8948">MAYEDISTSFYIVDSTNMSDAVGVTQQPLEATEVYQEKIVKTFEARSSVCRVGFSSLPSPSPSSAVLTHLPLFTSLQLPCSR</sequence>
<evidence type="ECO:0000313" key="1">
    <source>
        <dbReference type="EMBL" id="CAL1571849.1"/>
    </source>
</evidence>
<proteinExistence type="predicted"/>
<dbReference type="EMBL" id="OZ035832">
    <property type="protein sequence ID" value="CAL1571849.1"/>
    <property type="molecule type" value="Genomic_DNA"/>
</dbReference>
<name>A0AAV2J9P0_KNICA</name>
<dbReference type="Proteomes" id="UP001497482">
    <property type="component" value="Chromosome 10"/>
</dbReference>
<accession>A0AAV2J9P0</accession>